<sequence>MARMHSRKKGKSGSSRPAKLEIQPWFPHSAEEVEAKVVELARKGESMSLIGLTLRDAYGTPLCKIVTGKSISQILKEHDLLPKLPEDVLFLSRKAVSVRRHLEENKKDLEGRKGLNRTEAKIRRLIKYYRKKGVVAKDFKYDPEKIQIYLR</sequence>
<keyword evidence="3 4" id="KW-0687">Ribonucleoprotein</keyword>
<feature type="compositionally biased region" description="Basic residues" evidence="6">
    <location>
        <begin position="1"/>
        <end position="11"/>
    </location>
</feature>
<dbReference type="PANTHER" id="PTHR11885">
    <property type="entry name" value="RIBOSOMAL PROTEIN S15P/S13E"/>
    <property type="match status" value="1"/>
</dbReference>
<accession>A0ABY6HJY6</accession>
<evidence type="ECO:0000256" key="3">
    <source>
        <dbReference type="ARBA" id="ARBA00023274"/>
    </source>
</evidence>
<evidence type="ECO:0000313" key="9">
    <source>
        <dbReference type="Proteomes" id="UP001208689"/>
    </source>
</evidence>
<dbReference type="NCBIfam" id="NF006331">
    <property type="entry name" value="PRK08561.1"/>
    <property type="match status" value="1"/>
</dbReference>
<feature type="region of interest" description="Disordered" evidence="6">
    <location>
        <begin position="1"/>
        <end position="21"/>
    </location>
</feature>
<dbReference type="SMART" id="SM01386">
    <property type="entry name" value="Ribosomal_S13_N"/>
    <property type="match status" value="1"/>
</dbReference>
<dbReference type="PROSITE" id="PS00362">
    <property type="entry name" value="RIBOSOMAL_S15"/>
    <property type="match status" value="1"/>
</dbReference>
<evidence type="ECO:0000256" key="4">
    <source>
        <dbReference type="HAMAP-Rule" id="MF_01343"/>
    </source>
</evidence>
<proteinExistence type="inferred from homology"/>
<feature type="domain" description="Small ribosomal subunit protein uS15 N-terminal" evidence="7">
    <location>
        <begin position="1"/>
        <end position="60"/>
    </location>
</feature>
<evidence type="ECO:0000313" key="8">
    <source>
        <dbReference type="EMBL" id="UYP43839.1"/>
    </source>
</evidence>
<dbReference type="Gene3D" id="1.10.287.10">
    <property type="entry name" value="S15/NS1, RNA-binding"/>
    <property type="match status" value="1"/>
</dbReference>
<dbReference type="GO" id="GO:0005840">
    <property type="term" value="C:ribosome"/>
    <property type="evidence" value="ECO:0007669"/>
    <property type="project" value="UniProtKB-KW"/>
</dbReference>
<evidence type="ECO:0000256" key="2">
    <source>
        <dbReference type="ARBA" id="ARBA00022980"/>
    </source>
</evidence>
<evidence type="ECO:0000259" key="7">
    <source>
        <dbReference type="SMART" id="SM01386"/>
    </source>
</evidence>
<dbReference type="HAMAP" id="MF_01343_A">
    <property type="entry name" value="Ribosomal_uS15_A"/>
    <property type="match status" value="1"/>
</dbReference>
<dbReference type="InterPro" id="IPR009068">
    <property type="entry name" value="uS15_NS1_RNA-bd_sf"/>
</dbReference>
<organism evidence="8 9">
    <name type="scientific">Candidatus Lokiarchaeum ossiferum</name>
    <dbReference type="NCBI Taxonomy" id="2951803"/>
    <lineage>
        <taxon>Archaea</taxon>
        <taxon>Promethearchaeati</taxon>
        <taxon>Promethearchaeota</taxon>
        <taxon>Promethearchaeia</taxon>
        <taxon>Promethearchaeales</taxon>
        <taxon>Promethearchaeaceae</taxon>
        <taxon>Candidatus Lokiarchaeum</taxon>
    </lineage>
</organism>
<evidence type="ECO:0000256" key="5">
    <source>
        <dbReference type="RuleBase" id="RU003919"/>
    </source>
</evidence>
<keyword evidence="9" id="KW-1185">Reference proteome</keyword>
<dbReference type="SUPFAM" id="SSF47060">
    <property type="entry name" value="S15/NS1 RNA-binding domain"/>
    <property type="match status" value="1"/>
</dbReference>
<dbReference type="EMBL" id="CP104013">
    <property type="protein sequence ID" value="UYP43839.1"/>
    <property type="molecule type" value="Genomic_DNA"/>
</dbReference>
<keyword evidence="2 4" id="KW-0689">Ribosomal protein</keyword>
<dbReference type="PANTHER" id="PTHR11885:SF6">
    <property type="entry name" value="SMALL RIBOSOMAL SUBUNIT PROTEIN US15"/>
    <property type="match status" value="1"/>
</dbReference>
<dbReference type="InterPro" id="IPR023029">
    <property type="entry name" value="Ribosomal_uS15_arc_euk"/>
</dbReference>
<comment type="subunit">
    <text evidence="4">Part of the 30S ribosomal subunit.</text>
</comment>
<gene>
    <name evidence="4" type="primary">rps15</name>
    <name evidence="8" type="ORF">NEF87_000124</name>
</gene>
<comment type="similarity">
    <text evidence="1 4 5">Belongs to the universal ribosomal protein uS15 family.</text>
</comment>
<dbReference type="Pfam" id="PF08069">
    <property type="entry name" value="Ribosomal_S13_N"/>
    <property type="match status" value="1"/>
</dbReference>
<dbReference type="InterPro" id="IPR012606">
    <property type="entry name" value="Ribosomal_uS15_N"/>
</dbReference>
<dbReference type="Gene3D" id="4.10.860.130">
    <property type="match status" value="1"/>
</dbReference>
<name>A0ABY6HJY6_9ARCH</name>
<dbReference type="CDD" id="cd00353">
    <property type="entry name" value="Ribosomal_S15p_S13e"/>
    <property type="match status" value="1"/>
</dbReference>
<evidence type="ECO:0000256" key="1">
    <source>
        <dbReference type="ARBA" id="ARBA00008434"/>
    </source>
</evidence>
<dbReference type="Proteomes" id="UP001208689">
    <property type="component" value="Chromosome"/>
</dbReference>
<dbReference type="InterPro" id="IPR000589">
    <property type="entry name" value="Ribosomal_uS15"/>
</dbReference>
<reference evidence="8" key="1">
    <citation type="submission" date="2022-09" db="EMBL/GenBank/DDBJ databases">
        <title>Actin cytoskeleton and complex cell architecture in an #Asgard archaeon.</title>
        <authorList>
            <person name="Ponce Toledo R.I."/>
            <person name="Schleper C."/>
            <person name="Rodrigues Oliveira T."/>
            <person name="Wollweber F."/>
            <person name="Xu J."/>
            <person name="Rittmann S."/>
            <person name="Klingl A."/>
            <person name="Pilhofer M."/>
        </authorList>
    </citation>
    <scope>NUCLEOTIDE SEQUENCE</scope>
    <source>
        <strain evidence="8">B-35</strain>
    </source>
</reference>
<dbReference type="SMART" id="SM01387">
    <property type="entry name" value="Ribosomal_S15"/>
    <property type="match status" value="1"/>
</dbReference>
<evidence type="ECO:0000256" key="6">
    <source>
        <dbReference type="SAM" id="MobiDB-lite"/>
    </source>
</evidence>
<dbReference type="Pfam" id="PF00312">
    <property type="entry name" value="Ribosomal_S15"/>
    <property type="match status" value="1"/>
</dbReference>
<protein>
    <recommendedName>
        <fullName evidence="4">Small ribosomal subunit protein uS15</fullName>
    </recommendedName>
</protein>